<feature type="transmembrane region" description="Helical" evidence="7">
    <location>
        <begin position="574"/>
        <end position="593"/>
    </location>
</feature>
<evidence type="ECO:0000256" key="8">
    <source>
        <dbReference type="SAM" id="SignalP"/>
    </source>
</evidence>
<dbReference type="GO" id="GO:0016020">
    <property type="term" value="C:membrane"/>
    <property type="evidence" value="ECO:0007669"/>
    <property type="project" value="UniProtKB-SubCell"/>
</dbReference>
<dbReference type="AlphaFoldDB" id="A0AAD3CJ31"/>
<evidence type="ECO:0000313" key="10">
    <source>
        <dbReference type="EMBL" id="GFH46808.1"/>
    </source>
</evidence>
<feature type="signal peptide" evidence="8">
    <location>
        <begin position="1"/>
        <end position="20"/>
    </location>
</feature>
<proteinExistence type="predicted"/>
<feature type="transmembrane region" description="Helical" evidence="7">
    <location>
        <begin position="454"/>
        <end position="480"/>
    </location>
</feature>
<dbReference type="Proteomes" id="UP001054902">
    <property type="component" value="Unassembled WGS sequence"/>
</dbReference>
<feature type="chain" id="PRO_5041943620" description="GOST seven transmembrane domain-containing protein" evidence="8">
    <location>
        <begin position="21"/>
        <end position="693"/>
    </location>
</feature>
<reference evidence="10 11" key="1">
    <citation type="journal article" date="2021" name="Sci. Rep.">
        <title>The genome of the diatom Chaetoceros tenuissimus carries an ancient integrated fragment of an extant virus.</title>
        <authorList>
            <person name="Hongo Y."/>
            <person name="Kimura K."/>
            <person name="Takaki Y."/>
            <person name="Yoshida Y."/>
            <person name="Baba S."/>
            <person name="Kobayashi G."/>
            <person name="Nagasaki K."/>
            <person name="Hano T."/>
            <person name="Tomaru Y."/>
        </authorList>
    </citation>
    <scope>NUCLEOTIDE SEQUENCE [LARGE SCALE GENOMIC DNA]</scope>
    <source>
        <strain evidence="10 11">NIES-3715</strain>
    </source>
</reference>
<keyword evidence="2 7" id="KW-0812">Transmembrane</keyword>
<keyword evidence="4 7" id="KW-1133">Transmembrane helix</keyword>
<keyword evidence="3 8" id="KW-0732">Signal</keyword>
<protein>
    <recommendedName>
        <fullName evidence="9">GOST seven transmembrane domain-containing protein</fullName>
    </recommendedName>
</protein>
<evidence type="ECO:0000256" key="1">
    <source>
        <dbReference type="ARBA" id="ARBA00004141"/>
    </source>
</evidence>
<feature type="compositionally biased region" description="Polar residues" evidence="6">
    <location>
        <begin position="90"/>
        <end position="109"/>
    </location>
</feature>
<dbReference type="EMBL" id="BLLK01000022">
    <property type="protein sequence ID" value="GFH46808.1"/>
    <property type="molecule type" value="Genomic_DNA"/>
</dbReference>
<evidence type="ECO:0000256" key="3">
    <source>
        <dbReference type="ARBA" id="ARBA00022729"/>
    </source>
</evidence>
<dbReference type="GO" id="GO:0005794">
    <property type="term" value="C:Golgi apparatus"/>
    <property type="evidence" value="ECO:0007669"/>
    <property type="project" value="TreeGrafter"/>
</dbReference>
<feature type="region of interest" description="Disordered" evidence="6">
    <location>
        <begin position="84"/>
        <end position="109"/>
    </location>
</feature>
<feature type="transmembrane region" description="Helical" evidence="7">
    <location>
        <begin position="386"/>
        <end position="404"/>
    </location>
</feature>
<organism evidence="10 11">
    <name type="scientific">Chaetoceros tenuissimus</name>
    <dbReference type="NCBI Taxonomy" id="426638"/>
    <lineage>
        <taxon>Eukaryota</taxon>
        <taxon>Sar</taxon>
        <taxon>Stramenopiles</taxon>
        <taxon>Ochrophyta</taxon>
        <taxon>Bacillariophyta</taxon>
        <taxon>Coscinodiscophyceae</taxon>
        <taxon>Chaetocerotophycidae</taxon>
        <taxon>Chaetocerotales</taxon>
        <taxon>Chaetocerotaceae</taxon>
        <taxon>Chaetoceros</taxon>
    </lineage>
</organism>
<feature type="transmembrane region" description="Helical" evidence="7">
    <location>
        <begin position="613"/>
        <end position="632"/>
    </location>
</feature>
<sequence length="693" mass="76359">MKSFALKVFLSTILCSAVVAEIKTFNSVIEATSEFVQFTSGFLVDPGYVDLSTVKLVPFGDSYMIEGDGDDYVENDDGELLETDDVFNDKGTSSPTASPTVKVTESPTPLATKKATVTNAPTTLATKNVEKDVTSAPSAAATDAATEKVTDAATDTVTEKVTDAATEGVTEKVTDAVTEKTTEKTTEKATPIPPDAKATVEEDDYYDDDDEGAKDAVTAAPIAKTPAVVDEEDDYYDDDTGKRKLAGENSIVELLFFHQPADCEKTKAGCDWPKLGVGARDNIGTIRYCCTEDAIVLGICEQDRKGRVIINESTYTGEIRPVLVPASGSDALKIESPIMDTNKAGTGTYTLVLANCDDYGRSVLISGQYVWRSKGGYLPGDLFDEWHFLTFFTIGYFLLMFWYGKSMKDNSDSTIGIQKWILGTIILGLLQLILKGIDYMEWNMAGTRIDGVMYSWITIGVLKGAISRCLLVMVSLGWGVIRDDLGDQMKKIISLGIVYSVFAFSRDVAEIIFVEELQTLSVAAEEKIYDVFTILTFITAAIDVTFYMWILDALNNTMQYLENMNQSMKLKRYLRLRLILLFSILFGIGWSVFEIVDKTMEDQILSEGQDWLLRALWTVNYTFVLVSIALLWKPDPRAKEFAYVMELPSIGDDMILETSIDSPDDDDGVNVQYSDAVNSGQDSRFTIDDGVAT</sequence>
<keyword evidence="11" id="KW-1185">Reference proteome</keyword>
<dbReference type="PANTHER" id="PTHR21229:SF1">
    <property type="entry name" value="GH17801P"/>
    <property type="match status" value="1"/>
</dbReference>
<feature type="transmembrane region" description="Helical" evidence="7">
    <location>
        <begin position="492"/>
        <end position="514"/>
    </location>
</feature>
<evidence type="ECO:0000256" key="7">
    <source>
        <dbReference type="SAM" id="Phobius"/>
    </source>
</evidence>
<evidence type="ECO:0000256" key="2">
    <source>
        <dbReference type="ARBA" id="ARBA00022692"/>
    </source>
</evidence>
<feature type="transmembrane region" description="Helical" evidence="7">
    <location>
        <begin position="416"/>
        <end position="434"/>
    </location>
</feature>
<dbReference type="InterPro" id="IPR053937">
    <property type="entry name" value="GOST_TM"/>
</dbReference>
<gene>
    <name evidence="10" type="ORF">CTEN210_03282</name>
</gene>
<comment type="subcellular location">
    <subcellularLocation>
        <location evidence="1">Membrane</location>
        <topology evidence="1">Multi-pass membrane protein</topology>
    </subcellularLocation>
</comment>
<keyword evidence="5 7" id="KW-0472">Membrane</keyword>
<evidence type="ECO:0000256" key="6">
    <source>
        <dbReference type="SAM" id="MobiDB-lite"/>
    </source>
</evidence>
<evidence type="ECO:0000256" key="5">
    <source>
        <dbReference type="ARBA" id="ARBA00023136"/>
    </source>
</evidence>
<dbReference type="Pfam" id="PF06814">
    <property type="entry name" value="GOST_TM"/>
    <property type="match status" value="1"/>
</dbReference>
<dbReference type="PANTHER" id="PTHR21229">
    <property type="entry name" value="LUNG SEVEN TRANSMEMBRANE RECEPTOR"/>
    <property type="match status" value="1"/>
</dbReference>
<name>A0AAD3CJ31_9STRA</name>
<feature type="region of interest" description="Disordered" evidence="6">
    <location>
        <begin position="130"/>
        <end position="151"/>
    </location>
</feature>
<evidence type="ECO:0000313" key="11">
    <source>
        <dbReference type="Proteomes" id="UP001054902"/>
    </source>
</evidence>
<feature type="transmembrane region" description="Helical" evidence="7">
    <location>
        <begin position="534"/>
        <end position="554"/>
    </location>
</feature>
<feature type="compositionally biased region" description="Low complexity" evidence="6">
    <location>
        <begin position="134"/>
        <end position="144"/>
    </location>
</feature>
<comment type="caution">
    <text evidence="10">The sequence shown here is derived from an EMBL/GenBank/DDBJ whole genome shotgun (WGS) entry which is preliminary data.</text>
</comment>
<evidence type="ECO:0000256" key="4">
    <source>
        <dbReference type="ARBA" id="ARBA00022989"/>
    </source>
</evidence>
<dbReference type="InterPro" id="IPR009637">
    <property type="entry name" value="GPR107/GPR108-like"/>
</dbReference>
<evidence type="ECO:0000259" key="9">
    <source>
        <dbReference type="Pfam" id="PF06814"/>
    </source>
</evidence>
<accession>A0AAD3CJ31</accession>
<feature type="domain" description="GOST seven transmembrane" evidence="9">
    <location>
        <begin position="388"/>
        <end position="634"/>
    </location>
</feature>